<gene>
    <name evidence="11" type="primary">htpX</name>
    <name evidence="13" type="ORF">A3D25_01820</name>
</gene>
<comment type="similarity">
    <text evidence="1 11">Belongs to the peptidase M48B family.</text>
</comment>
<keyword evidence="9 11" id="KW-0482">Metalloprotease</keyword>
<dbReference type="InterPro" id="IPR022919">
    <property type="entry name" value="Pept_M48_protease_HtpX"/>
</dbReference>
<dbReference type="GO" id="GO:0004222">
    <property type="term" value="F:metalloendopeptidase activity"/>
    <property type="evidence" value="ECO:0007669"/>
    <property type="project" value="UniProtKB-UniRule"/>
</dbReference>
<evidence type="ECO:0000256" key="7">
    <source>
        <dbReference type="ARBA" id="ARBA00022833"/>
    </source>
</evidence>
<keyword evidence="3 11" id="KW-0645">Protease</keyword>
<evidence type="ECO:0000259" key="12">
    <source>
        <dbReference type="Pfam" id="PF01435"/>
    </source>
</evidence>
<dbReference type="PANTHER" id="PTHR43221:SF2">
    <property type="entry name" value="PROTEASE HTPX HOMOLOG"/>
    <property type="match status" value="1"/>
</dbReference>
<dbReference type="InterPro" id="IPR001915">
    <property type="entry name" value="Peptidase_M48"/>
</dbReference>
<feature type="binding site" evidence="11">
    <location>
        <position position="130"/>
    </location>
    <ligand>
        <name>Zn(2+)</name>
        <dbReference type="ChEBI" id="CHEBI:29105"/>
        <note>catalytic</note>
    </ligand>
</feature>
<keyword evidence="2 11" id="KW-1003">Cell membrane</keyword>
<evidence type="ECO:0000256" key="9">
    <source>
        <dbReference type="ARBA" id="ARBA00023049"/>
    </source>
</evidence>
<dbReference type="AlphaFoldDB" id="A0A1F5KKG5"/>
<comment type="caution">
    <text evidence="13">The sequence shown here is derived from an EMBL/GenBank/DDBJ whole genome shotgun (WGS) entry which is preliminary data.</text>
</comment>
<dbReference type="HAMAP" id="MF_00188">
    <property type="entry name" value="Pept_M48_protease_HtpX"/>
    <property type="match status" value="1"/>
</dbReference>
<keyword evidence="5 11" id="KW-0479">Metal-binding</keyword>
<dbReference type="EC" id="3.4.24.-" evidence="11"/>
<dbReference type="GO" id="GO:0006508">
    <property type="term" value="P:proteolysis"/>
    <property type="evidence" value="ECO:0007669"/>
    <property type="project" value="UniProtKB-KW"/>
</dbReference>
<dbReference type="InterPro" id="IPR050083">
    <property type="entry name" value="HtpX_protease"/>
</dbReference>
<feature type="transmembrane region" description="Helical" evidence="11">
    <location>
        <begin position="141"/>
        <end position="161"/>
    </location>
</feature>
<dbReference type="Gene3D" id="3.30.2010.10">
    <property type="entry name" value="Metalloproteases ('zincins'), catalytic domain"/>
    <property type="match status" value="1"/>
</dbReference>
<keyword evidence="6 11" id="KW-0378">Hydrolase</keyword>
<dbReference type="Proteomes" id="UP000177328">
    <property type="component" value="Unassembled WGS sequence"/>
</dbReference>
<evidence type="ECO:0000256" key="1">
    <source>
        <dbReference type="ARBA" id="ARBA00009779"/>
    </source>
</evidence>
<reference evidence="13 14" key="1">
    <citation type="journal article" date="2016" name="Nat. Commun.">
        <title>Thousands of microbial genomes shed light on interconnected biogeochemical processes in an aquifer system.</title>
        <authorList>
            <person name="Anantharaman K."/>
            <person name="Brown C.T."/>
            <person name="Hug L.A."/>
            <person name="Sharon I."/>
            <person name="Castelle C.J."/>
            <person name="Probst A.J."/>
            <person name="Thomas B.C."/>
            <person name="Singh A."/>
            <person name="Wilkins M.J."/>
            <person name="Karaoz U."/>
            <person name="Brodie E.L."/>
            <person name="Williams K.H."/>
            <person name="Hubbard S.S."/>
            <person name="Banfield J.F."/>
        </authorList>
    </citation>
    <scope>NUCLEOTIDE SEQUENCE [LARGE SCALE GENOMIC DNA]</scope>
</reference>
<name>A0A1F5KKG5_9BACT</name>
<dbReference type="Pfam" id="PF01435">
    <property type="entry name" value="Peptidase_M48"/>
    <property type="match status" value="1"/>
</dbReference>
<evidence type="ECO:0000256" key="10">
    <source>
        <dbReference type="ARBA" id="ARBA00023136"/>
    </source>
</evidence>
<evidence type="ECO:0000313" key="14">
    <source>
        <dbReference type="Proteomes" id="UP000177328"/>
    </source>
</evidence>
<dbReference type="GO" id="GO:0005886">
    <property type="term" value="C:plasma membrane"/>
    <property type="evidence" value="ECO:0007669"/>
    <property type="project" value="UniProtKB-SubCell"/>
</dbReference>
<feature type="active site" evidence="11">
    <location>
        <position position="131"/>
    </location>
</feature>
<keyword evidence="7 11" id="KW-0862">Zinc</keyword>
<protein>
    <recommendedName>
        <fullName evidence="11">Protease HtpX homolog</fullName>
        <ecNumber evidence="11">3.4.24.-</ecNumber>
    </recommendedName>
</protein>
<evidence type="ECO:0000256" key="11">
    <source>
        <dbReference type="HAMAP-Rule" id="MF_00188"/>
    </source>
</evidence>
<sequence length="287" mass="31217">MLLFALFVVGVVYIFARGLGYDPGSSLSLMGMALIFAGVMNIGAYYFSDSMVLGISGARKIELKDNRELYHLVENLCIASGLPTPSIYTIEDSAPNAFATGRDPAHSVICFTTGILDKLNKQELEGVIGHELSHIRNRDTLLMSVVSILVGLVALLADWFLRMQWYRGGRRDSEDRGGNGVFLMIALIASLLAPLIATLIQLAISRRREFLADASSALLTRNPEQLAQALLKISADKEPLEAANRATAHLYITNPLKGSEVVSGFANLFNTHPPVEKRVAALQAMQA</sequence>
<feature type="domain" description="Peptidase M48" evidence="12">
    <location>
        <begin position="65"/>
        <end position="285"/>
    </location>
</feature>
<comment type="subcellular location">
    <subcellularLocation>
        <location evidence="11">Cell membrane</location>
        <topology evidence="11">Multi-pass membrane protein</topology>
    </subcellularLocation>
</comment>
<evidence type="ECO:0000256" key="8">
    <source>
        <dbReference type="ARBA" id="ARBA00022989"/>
    </source>
</evidence>
<dbReference type="PANTHER" id="PTHR43221">
    <property type="entry name" value="PROTEASE HTPX"/>
    <property type="match status" value="1"/>
</dbReference>
<dbReference type="GO" id="GO:0008270">
    <property type="term" value="F:zinc ion binding"/>
    <property type="evidence" value="ECO:0007669"/>
    <property type="project" value="UniProtKB-UniRule"/>
</dbReference>
<evidence type="ECO:0000256" key="3">
    <source>
        <dbReference type="ARBA" id="ARBA00022670"/>
    </source>
</evidence>
<feature type="binding site" evidence="11">
    <location>
        <position position="209"/>
    </location>
    <ligand>
        <name>Zn(2+)</name>
        <dbReference type="ChEBI" id="CHEBI:29105"/>
        <note>catalytic</note>
    </ligand>
</feature>
<evidence type="ECO:0000256" key="5">
    <source>
        <dbReference type="ARBA" id="ARBA00022723"/>
    </source>
</evidence>
<keyword evidence="4 11" id="KW-0812">Transmembrane</keyword>
<proteinExistence type="inferred from homology"/>
<dbReference type="CDD" id="cd07340">
    <property type="entry name" value="M48B_Htpx_like"/>
    <property type="match status" value="1"/>
</dbReference>
<feature type="transmembrane region" description="Helical" evidence="11">
    <location>
        <begin position="26"/>
        <end position="47"/>
    </location>
</feature>
<feature type="transmembrane region" description="Helical" evidence="11">
    <location>
        <begin position="181"/>
        <end position="204"/>
    </location>
</feature>
<organism evidence="13 14">
    <name type="scientific">Candidatus Daviesbacteria bacterium RIFCSPHIGHO2_02_FULL_43_12</name>
    <dbReference type="NCBI Taxonomy" id="1797776"/>
    <lineage>
        <taxon>Bacteria</taxon>
        <taxon>Candidatus Daviesiibacteriota</taxon>
    </lineage>
</organism>
<feature type="binding site" evidence="11">
    <location>
        <position position="134"/>
    </location>
    <ligand>
        <name>Zn(2+)</name>
        <dbReference type="ChEBI" id="CHEBI:29105"/>
        <note>catalytic</note>
    </ligand>
</feature>
<dbReference type="EMBL" id="MFDD01000002">
    <property type="protein sequence ID" value="OGE41427.1"/>
    <property type="molecule type" value="Genomic_DNA"/>
</dbReference>
<keyword evidence="8 11" id="KW-1133">Transmembrane helix</keyword>
<evidence type="ECO:0000256" key="2">
    <source>
        <dbReference type="ARBA" id="ARBA00022475"/>
    </source>
</evidence>
<comment type="cofactor">
    <cofactor evidence="11">
        <name>Zn(2+)</name>
        <dbReference type="ChEBI" id="CHEBI:29105"/>
    </cofactor>
    <text evidence="11">Binds 1 zinc ion per subunit.</text>
</comment>
<accession>A0A1F5KKG5</accession>
<evidence type="ECO:0000256" key="6">
    <source>
        <dbReference type="ARBA" id="ARBA00022801"/>
    </source>
</evidence>
<keyword evidence="10 11" id="KW-0472">Membrane</keyword>
<evidence type="ECO:0000256" key="4">
    <source>
        <dbReference type="ARBA" id="ARBA00022692"/>
    </source>
</evidence>
<evidence type="ECO:0000313" key="13">
    <source>
        <dbReference type="EMBL" id="OGE41427.1"/>
    </source>
</evidence>